<evidence type="ECO:0000256" key="9">
    <source>
        <dbReference type="SAM" id="MobiDB-lite"/>
    </source>
</evidence>
<dbReference type="InterPro" id="IPR003594">
    <property type="entry name" value="HATPase_dom"/>
</dbReference>
<keyword evidence="8" id="KW-0902">Two-component regulatory system</keyword>
<evidence type="ECO:0000256" key="3">
    <source>
        <dbReference type="ARBA" id="ARBA00022553"/>
    </source>
</evidence>
<keyword evidence="5" id="KW-0547">Nucleotide-binding</keyword>
<dbReference type="Proteomes" id="UP000475214">
    <property type="component" value="Unassembled WGS sequence"/>
</dbReference>
<feature type="transmembrane region" description="Helical" evidence="10">
    <location>
        <begin position="214"/>
        <end position="238"/>
    </location>
</feature>
<dbReference type="PANTHER" id="PTHR24421">
    <property type="entry name" value="NITRATE/NITRITE SENSOR PROTEIN NARX-RELATED"/>
    <property type="match status" value="1"/>
</dbReference>
<keyword evidence="3" id="KW-0597">Phosphoprotein</keyword>
<dbReference type="Pfam" id="PF13796">
    <property type="entry name" value="Sensor"/>
    <property type="match status" value="1"/>
</dbReference>
<evidence type="ECO:0000256" key="5">
    <source>
        <dbReference type="ARBA" id="ARBA00022741"/>
    </source>
</evidence>
<evidence type="ECO:0000256" key="10">
    <source>
        <dbReference type="SAM" id="Phobius"/>
    </source>
</evidence>
<evidence type="ECO:0000313" key="13">
    <source>
        <dbReference type="Proteomes" id="UP000475214"/>
    </source>
</evidence>
<gene>
    <name evidence="12" type="ORF">G1H10_22030</name>
</gene>
<evidence type="ECO:0000256" key="8">
    <source>
        <dbReference type="ARBA" id="ARBA00023012"/>
    </source>
</evidence>
<dbReference type="InterPro" id="IPR011712">
    <property type="entry name" value="Sig_transdc_His_kin_sub3_dim/P"/>
</dbReference>
<evidence type="ECO:0000256" key="1">
    <source>
        <dbReference type="ARBA" id="ARBA00000085"/>
    </source>
</evidence>
<accession>A0A6L9SC84</accession>
<dbReference type="PANTHER" id="PTHR24421:SF10">
    <property type="entry name" value="NITRATE_NITRITE SENSOR PROTEIN NARQ"/>
    <property type="match status" value="1"/>
</dbReference>
<dbReference type="AlphaFoldDB" id="A0A6L9SC84"/>
<keyword evidence="10" id="KW-0812">Transmembrane</keyword>
<dbReference type="EMBL" id="JAAGOA010000017">
    <property type="protein sequence ID" value="NEE02846.1"/>
    <property type="molecule type" value="Genomic_DNA"/>
</dbReference>
<proteinExistence type="predicted"/>
<feature type="compositionally biased region" description="Polar residues" evidence="9">
    <location>
        <begin position="70"/>
        <end position="79"/>
    </location>
</feature>
<dbReference type="GO" id="GO:0016020">
    <property type="term" value="C:membrane"/>
    <property type="evidence" value="ECO:0007669"/>
    <property type="project" value="InterPro"/>
</dbReference>
<feature type="transmembrane region" description="Helical" evidence="10">
    <location>
        <begin position="110"/>
        <end position="132"/>
    </location>
</feature>
<organism evidence="12 13">
    <name type="scientific">Phytoactinopolyspora halotolerans</name>
    <dbReference type="NCBI Taxonomy" id="1981512"/>
    <lineage>
        <taxon>Bacteria</taxon>
        <taxon>Bacillati</taxon>
        <taxon>Actinomycetota</taxon>
        <taxon>Actinomycetes</taxon>
        <taxon>Jiangellales</taxon>
        <taxon>Jiangellaceae</taxon>
        <taxon>Phytoactinopolyspora</taxon>
    </lineage>
</organism>
<dbReference type="Gene3D" id="3.30.565.10">
    <property type="entry name" value="Histidine kinase-like ATPase, C-terminal domain"/>
    <property type="match status" value="1"/>
</dbReference>
<keyword evidence="7" id="KW-0067">ATP-binding</keyword>
<feature type="region of interest" description="Disordered" evidence="9">
    <location>
        <begin position="1"/>
        <end position="103"/>
    </location>
</feature>
<keyword evidence="6 12" id="KW-0418">Kinase</keyword>
<keyword evidence="10" id="KW-0472">Membrane</keyword>
<dbReference type="SMART" id="SM00387">
    <property type="entry name" value="HATPase_c"/>
    <property type="match status" value="1"/>
</dbReference>
<evidence type="ECO:0000256" key="4">
    <source>
        <dbReference type="ARBA" id="ARBA00022679"/>
    </source>
</evidence>
<evidence type="ECO:0000313" key="12">
    <source>
        <dbReference type="EMBL" id="NEE02846.1"/>
    </source>
</evidence>
<dbReference type="InterPro" id="IPR025828">
    <property type="entry name" value="Put_sensor_dom"/>
</dbReference>
<dbReference type="GO" id="GO:0046983">
    <property type="term" value="F:protein dimerization activity"/>
    <property type="evidence" value="ECO:0007669"/>
    <property type="project" value="InterPro"/>
</dbReference>
<dbReference type="EC" id="2.7.13.3" evidence="2"/>
<comment type="caution">
    <text evidence="12">The sequence shown here is derived from an EMBL/GenBank/DDBJ whole genome shotgun (WGS) entry which is preliminary data.</text>
</comment>
<feature type="domain" description="Histidine kinase/HSP90-like ATPase" evidence="11">
    <location>
        <begin position="425"/>
        <end position="534"/>
    </location>
</feature>
<dbReference type="GO" id="GO:0005524">
    <property type="term" value="F:ATP binding"/>
    <property type="evidence" value="ECO:0007669"/>
    <property type="project" value="UniProtKB-KW"/>
</dbReference>
<evidence type="ECO:0000259" key="11">
    <source>
        <dbReference type="SMART" id="SM00387"/>
    </source>
</evidence>
<evidence type="ECO:0000256" key="2">
    <source>
        <dbReference type="ARBA" id="ARBA00012438"/>
    </source>
</evidence>
<keyword evidence="13" id="KW-1185">Reference proteome</keyword>
<dbReference type="Pfam" id="PF02518">
    <property type="entry name" value="HATPase_c"/>
    <property type="match status" value="1"/>
</dbReference>
<dbReference type="Pfam" id="PF07730">
    <property type="entry name" value="HisKA_3"/>
    <property type="match status" value="1"/>
</dbReference>
<keyword evidence="4" id="KW-0808">Transferase</keyword>
<feature type="transmembrane region" description="Helical" evidence="10">
    <location>
        <begin position="138"/>
        <end position="159"/>
    </location>
</feature>
<protein>
    <recommendedName>
        <fullName evidence="2">histidine kinase</fullName>
        <ecNumber evidence="2">2.7.13.3</ecNumber>
    </recommendedName>
</protein>
<dbReference type="GO" id="GO:0000155">
    <property type="term" value="F:phosphorelay sensor kinase activity"/>
    <property type="evidence" value="ECO:0007669"/>
    <property type="project" value="InterPro"/>
</dbReference>
<sequence>MDRAGTAGAHDQRVRALHGHPSGRTGRGGAGDRPRRRAPADLAPGTGDNPTSTKPADRLAGRRRRRKGRSVNTTYQSTADHGDSTAGYAGSHQPDPGRPRSGWRQVGRDLGYLLPGLPIGVASFVSLMVGFWLGVGTIVLAFLGFVVLLATLMIARGFAAAERARVGLMEGRRVGPTYYRTPTGSGFGRIFGYLRDPQLWRDFGHGLLMLPIRVFTWSFTMVWTALSLGATYPLWAWSIPRSDEDTGLLELITGWDSFTADVAFNTAIALVFLVTLPYATRTLATIESSIAWTMLTNENAALRARADELSRSRSAFVQAEADTLRRVERDIHDGPQQRLVRLTMDLQSAQRRLNDDPDAAAPLVEGALKQTEEALAELRALSRGIAPPILTDRGLKAALTAAAARCPIPTTLNIHLDHDQRLPPSVENAAYFVVTESLTNAAKHSDATQCDVTVAVEPSTSWLWGDSDGDPGEHLTHDVLTLWISDDGRGGAHLGKGHGLAGLADRLSGVDGHLTIDSPPGTGTTITATIPLTP</sequence>
<dbReference type="InterPro" id="IPR050482">
    <property type="entry name" value="Sensor_HK_TwoCompSys"/>
</dbReference>
<dbReference type="Gene3D" id="1.20.5.1930">
    <property type="match status" value="1"/>
</dbReference>
<comment type="catalytic activity">
    <reaction evidence="1">
        <text>ATP + protein L-histidine = ADP + protein N-phospho-L-histidine.</text>
        <dbReference type="EC" id="2.7.13.3"/>
    </reaction>
</comment>
<dbReference type="SUPFAM" id="SSF55874">
    <property type="entry name" value="ATPase domain of HSP90 chaperone/DNA topoisomerase II/histidine kinase"/>
    <property type="match status" value="1"/>
</dbReference>
<dbReference type="InterPro" id="IPR036890">
    <property type="entry name" value="HATPase_C_sf"/>
</dbReference>
<evidence type="ECO:0000256" key="6">
    <source>
        <dbReference type="ARBA" id="ARBA00022777"/>
    </source>
</evidence>
<keyword evidence="10" id="KW-1133">Transmembrane helix</keyword>
<evidence type="ECO:0000256" key="7">
    <source>
        <dbReference type="ARBA" id="ARBA00022840"/>
    </source>
</evidence>
<reference evidence="12 13" key="1">
    <citation type="submission" date="2020-02" db="EMBL/GenBank/DDBJ databases">
        <authorList>
            <person name="Li X.-J."/>
            <person name="Han X.-M."/>
        </authorList>
    </citation>
    <scope>NUCLEOTIDE SEQUENCE [LARGE SCALE GENOMIC DNA]</scope>
    <source>
        <strain evidence="12 13">CCTCC AB 2017055</strain>
    </source>
</reference>
<feature type="transmembrane region" description="Helical" evidence="10">
    <location>
        <begin position="258"/>
        <end position="279"/>
    </location>
</feature>
<name>A0A6L9SC84_9ACTN</name>